<accession>A0A2R8AJZ1</accession>
<sequence length="98" mass="10947">MVCTADMLAEAGQAEADDTVSPMMVHILLDKTEMIRCGDYWVESLIPEIDLIRRDAPEAAEEIQAACPRLRSQQGIASYLRDHLVIDRREASVIFAEA</sequence>
<evidence type="ECO:0000313" key="2">
    <source>
        <dbReference type="Proteomes" id="UP000244911"/>
    </source>
</evidence>
<name>A0A2R8AJZ1_9RHOB</name>
<dbReference type="Proteomes" id="UP000244911">
    <property type="component" value="Unassembled WGS sequence"/>
</dbReference>
<dbReference type="AlphaFoldDB" id="A0A2R8AJZ1"/>
<proteinExistence type="predicted"/>
<dbReference type="EMBL" id="OMOI01000001">
    <property type="protein sequence ID" value="SPF76326.1"/>
    <property type="molecule type" value="Genomic_DNA"/>
</dbReference>
<organism evidence="1 2">
    <name type="scientific">Aliiroseovarius pelagivivens</name>
    <dbReference type="NCBI Taxonomy" id="1639690"/>
    <lineage>
        <taxon>Bacteria</taxon>
        <taxon>Pseudomonadati</taxon>
        <taxon>Pseudomonadota</taxon>
        <taxon>Alphaproteobacteria</taxon>
        <taxon>Rhodobacterales</taxon>
        <taxon>Paracoccaceae</taxon>
        <taxon>Aliiroseovarius</taxon>
    </lineage>
</organism>
<gene>
    <name evidence="1" type="ORF">ALP8811_01330</name>
</gene>
<protein>
    <submittedName>
        <fullName evidence="1">Uncharacterized protein</fullName>
    </submittedName>
</protein>
<keyword evidence="2" id="KW-1185">Reference proteome</keyword>
<evidence type="ECO:0000313" key="1">
    <source>
        <dbReference type="EMBL" id="SPF76326.1"/>
    </source>
</evidence>
<reference evidence="2" key="1">
    <citation type="submission" date="2018-03" db="EMBL/GenBank/DDBJ databases">
        <authorList>
            <person name="Rodrigo-Torres L."/>
            <person name="Arahal R. D."/>
            <person name="Lucena T."/>
        </authorList>
    </citation>
    <scope>NUCLEOTIDE SEQUENCE [LARGE SCALE GENOMIC DNA]</scope>
    <source>
        <strain evidence="2">CECT 8811</strain>
    </source>
</reference>